<dbReference type="GeneID" id="70295613"/>
<accession>A0A9P7ZRP0</accession>
<comment type="similarity">
    <text evidence="1 3">Belongs to the CMC family.</text>
</comment>
<name>A0A9P7ZRP0_9HYPO</name>
<keyword evidence="2" id="KW-1015">Disulfide bond</keyword>
<organism evidence="5 6">
    <name type="scientific">Emericellopsis atlantica</name>
    <dbReference type="NCBI Taxonomy" id="2614577"/>
    <lineage>
        <taxon>Eukaryota</taxon>
        <taxon>Fungi</taxon>
        <taxon>Dikarya</taxon>
        <taxon>Ascomycota</taxon>
        <taxon>Pezizomycotina</taxon>
        <taxon>Sordariomycetes</taxon>
        <taxon>Hypocreomycetidae</taxon>
        <taxon>Hypocreales</taxon>
        <taxon>Bionectriaceae</taxon>
        <taxon>Emericellopsis</taxon>
    </lineage>
</organism>
<keyword evidence="3" id="KW-0143">Chaperone</keyword>
<proteinExistence type="inferred from homology"/>
<gene>
    <name evidence="5" type="ORF">F5Z01DRAFT_671540</name>
</gene>
<dbReference type="GO" id="GO:0005743">
    <property type="term" value="C:mitochondrial inner membrane"/>
    <property type="evidence" value="ECO:0007669"/>
    <property type="project" value="UniProtKB-SubCell"/>
</dbReference>
<keyword evidence="3" id="KW-0472">Membrane</keyword>
<evidence type="ECO:0000256" key="2">
    <source>
        <dbReference type="ARBA" id="ARBA00023157"/>
    </source>
</evidence>
<comment type="function">
    <text evidence="3">Required for mitochondrial cytochrome c oxidase (COX) assembly and respiration.</text>
</comment>
<dbReference type="Proteomes" id="UP000887229">
    <property type="component" value="Unassembled WGS sequence"/>
</dbReference>
<evidence type="ECO:0000313" key="5">
    <source>
        <dbReference type="EMBL" id="KAG9257093.1"/>
    </source>
</evidence>
<evidence type="ECO:0000256" key="3">
    <source>
        <dbReference type="RuleBase" id="RU364104"/>
    </source>
</evidence>
<evidence type="ECO:0000256" key="4">
    <source>
        <dbReference type="SAM" id="MobiDB-lite"/>
    </source>
</evidence>
<dbReference type="Pfam" id="PF08583">
    <property type="entry name" value="Cmc1"/>
    <property type="match status" value="1"/>
</dbReference>
<comment type="caution">
    <text evidence="5">The sequence shown here is derived from an EMBL/GenBank/DDBJ whole genome shotgun (WGS) entry which is preliminary data.</text>
</comment>
<keyword evidence="6" id="KW-1185">Reference proteome</keyword>
<dbReference type="RefSeq" id="XP_046121017.1">
    <property type="nucleotide sequence ID" value="XM_046264710.1"/>
</dbReference>
<keyword evidence="3" id="KW-0496">Mitochondrion</keyword>
<keyword evidence="3" id="KW-0999">Mitochondrion inner membrane</keyword>
<dbReference type="AlphaFoldDB" id="A0A9P7ZRP0"/>
<dbReference type="OrthoDB" id="532630at2759"/>
<reference evidence="5" key="1">
    <citation type="journal article" date="2021" name="IMA Fungus">
        <title>Genomic characterization of three marine fungi, including Emericellopsis atlantica sp. nov. with signatures of a generalist lifestyle and marine biomass degradation.</title>
        <authorList>
            <person name="Hagestad O.C."/>
            <person name="Hou L."/>
            <person name="Andersen J.H."/>
            <person name="Hansen E.H."/>
            <person name="Altermark B."/>
            <person name="Li C."/>
            <person name="Kuhnert E."/>
            <person name="Cox R.J."/>
            <person name="Crous P.W."/>
            <person name="Spatafora J.W."/>
            <person name="Lail K."/>
            <person name="Amirebrahimi M."/>
            <person name="Lipzen A."/>
            <person name="Pangilinan J."/>
            <person name="Andreopoulos W."/>
            <person name="Hayes R.D."/>
            <person name="Ng V."/>
            <person name="Grigoriev I.V."/>
            <person name="Jackson S.A."/>
            <person name="Sutton T.D.S."/>
            <person name="Dobson A.D.W."/>
            <person name="Rama T."/>
        </authorList>
    </citation>
    <scope>NUCLEOTIDE SEQUENCE</scope>
    <source>
        <strain evidence="5">TS7</strain>
    </source>
</reference>
<evidence type="ECO:0000256" key="1">
    <source>
        <dbReference type="ARBA" id="ARBA00007347"/>
    </source>
</evidence>
<feature type="region of interest" description="Disordered" evidence="4">
    <location>
        <begin position="58"/>
        <end position="78"/>
    </location>
</feature>
<dbReference type="EMBL" id="MU251246">
    <property type="protein sequence ID" value="KAG9257093.1"/>
    <property type="molecule type" value="Genomic_DNA"/>
</dbReference>
<evidence type="ECO:0000313" key="6">
    <source>
        <dbReference type="Proteomes" id="UP000887229"/>
    </source>
</evidence>
<comment type="subcellular location">
    <subcellularLocation>
        <location evidence="3">Mitochondrion inner membrane</location>
    </subcellularLocation>
</comment>
<protein>
    <recommendedName>
        <fullName evidence="3">COX assembly mitochondrial protein</fullName>
    </recommendedName>
</protein>
<sequence>MHPHLHTKNALACEDVIAALEECHAKGFMHKASGGCNDMKDQVDKCLRVERYKMQAENREAARAKRDRIKAQQKELGL</sequence>
<dbReference type="InterPro" id="IPR013892">
    <property type="entry name" value="Cyt_c_biogenesis_Cmc1-like"/>
</dbReference>